<dbReference type="AlphaFoldDB" id="A0A3B4BHI3"/>
<dbReference type="STRING" id="409849.ENSPMGP00000029049"/>
<evidence type="ECO:0000256" key="3">
    <source>
        <dbReference type="ARBA" id="ARBA00022475"/>
    </source>
</evidence>
<evidence type="ECO:0000256" key="7">
    <source>
        <dbReference type="ARBA" id="ARBA00023180"/>
    </source>
</evidence>
<keyword evidence="5" id="KW-0472">Membrane</keyword>
<keyword evidence="10" id="KW-1185">Reference proteome</keyword>
<name>A0A3B4BHI3_9GOBI</name>
<dbReference type="Pfam" id="PF02351">
    <property type="entry name" value="GDNF"/>
    <property type="match status" value="2"/>
</dbReference>
<proteinExistence type="inferred from homology"/>
<dbReference type="PANTHER" id="PTHR10269:SF1">
    <property type="entry name" value="GDNF FAMILY RECEPTOR ALPHA-LIKE"/>
    <property type="match status" value="1"/>
</dbReference>
<evidence type="ECO:0000256" key="2">
    <source>
        <dbReference type="ARBA" id="ARBA00005961"/>
    </source>
</evidence>
<dbReference type="Proteomes" id="UP000261520">
    <property type="component" value="Unplaced"/>
</dbReference>
<dbReference type="InterPro" id="IPR003438">
    <property type="entry name" value="GDNF_rcpt"/>
</dbReference>
<comment type="subcellular location">
    <subcellularLocation>
        <location evidence="1">Cell membrane</location>
    </subcellularLocation>
</comment>
<comment type="similarity">
    <text evidence="2">Belongs to the GDNFR family.</text>
</comment>
<reference evidence="9" key="1">
    <citation type="submission" date="2025-08" db="UniProtKB">
        <authorList>
            <consortium name="Ensembl"/>
        </authorList>
    </citation>
    <scope>IDENTIFICATION</scope>
</reference>
<keyword evidence="7" id="KW-0325">Glycoprotein</keyword>
<dbReference type="GO" id="GO:0043235">
    <property type="term" value="C:receptor complex"/>
    <property type="evidence" value="ECO:0007669"/>
    <property type="project" value="TreeGrafter"/>
</dbReference>
<feature type="domain" description="GDNF/GAS1" evidence="8">
    <location>
        <begin position="93"/>
        <end position="170"/>
    </location>
</feature>
<evidence type="ECO:0000256" key="1">
    <source>
        <dbReference type="ARBA" id="ARBA00004236"/>
    </source>
</evidence>
<dbReference type="GO" id="GO:0009897">
    <property type="term" value="C:external side of plasma membrane"/>
    <property type="evidence" value="ECO:0007669"/>
    <property type="project" value="TreeGrafter"/>
</dbReference>
<dbReference type="PANTHER" id="PTHR10269">
    <property type="entry name" value="GDNF RECEPTOR ALPHA"/>
    <property type="match status" value="1"/>
</dbReference>
<dbReference type="GO" id="GO:0007399">
    <property type="term" value="P:nervous system development"/>
    <property type="evidence" value="ECO:0007669"/>
    <property type="project" value="TreeGrafter"/>
</dbReference>
<dbReference type="InterPro" id="IPR037193">
    <property type="entry name" value="GDNF_alpha"/>
</dbReference>
<keyword evidence="6" id="KW-0675">Receptor</keyword>
<evidence type="ECO:0000259" key="8">
    <source>
        <dbReference type="SMART" id="SM00907"/>
    </source>
</evidence>
<dbReference type="SMART" id="SM00907">
    <property type="entry name" value="GDNF"/>
    <property type="match status" value="2"/>
</dbReference>
<accession>A0A3B4BHI3</accession>
<dbReference type="Ensembl" id="ENSPMGT00000030922.1">
    <property type="protein sequence ID" value="ENSPMGP00000029049.1"/>
    <property type="gene ID" value="ENSPMGG00000023386.1"/>
</dbReference>
<evidence type="ECO:0000256" key="5">
    <source>
        <dbReference type="ARBA" id="ARBA00023136"/>
    </source>
</evidence>
<evidence type="ECO:0000313" key="9">
    <source>
        <dbReference type="Ensembl" id="ENSPMGP00000029049.1"/>
    </source>
</evidence>
<reference evidence="9" key="2">
    <citation type="submission" date="2025-09" db="UniProtKB">
        <authorList>
            <consortium name="Ensembl"/>
        </authorList>
    </citation>
    <scope>IDENTIFICATION</scope>
</reference>
<evidence type="ECO:0000256" key="6">
    <source>
        <dbReference type="ARBA" id="ARBA00023170"/>
    </source>
</evidence>
<keyword evidence="4" id="KW-0732">Signal</keyword>
<sequence length="275" mass="30557">MSVLFVDTINEKVQTNATRKMSYRWYENTCLLLADRLWGNPWAVCNLSLPSVLELYPTLKACVCEQEAALCASIPALLTQCHQKTVDDTSGSCLERIRRCLSDAVCNGRMAPVLQDCMEPNCDPDRCQTATTAFFRAMPPSVGRMLVMCQCQDSDEACGRMSSALHSGSCGTERTNCLHIVTQCIRDRGCRYEASKCKTPGRETILVSEPECQTAFLDTVGTALHYPCSCEGLLGPDLQTCGRIHEVFHNRSLFSNKILTFDTMKKMIMIALPVL</sequence>
<evidence type="ECO:0000256" key="4">
    <source>
        <dbReference type="ARBA" id="ARBA00022729"/>
    </source>
</evidence>
<feature type="domain" description="GDNF/GAS1" evidence="8">
    <location>
        <begin position="177"/>
        <end position="252"/>
    </location>
</feature>
<keyword evidence="3" id="KW-1003">Cell membrane</keyword>
<dbReference type="InterPro" id="IPR016017">
    <property type="entry name" value="GDNF/GAS1"/>
</dbReference>
<dbReference type="GO" id="GO:0007169">
    <property type="term" value="P:cell surface receptor protein tyrosine kinase signaling pathway"/>
    <property type="evidence" value="ECO:0007669"/>
    <property type="project" value="UniProtKB-ARBA"/>
</dbReference>
<organism evidence="9 10">
    <name type="scientific">Periophthalmus magnuspinnatus</name>
    <dbReference type="NCBI Taxonomy" id="409849"/>
    <lineage>
        <taxon>Eukaryota</taxon>
        <taxon>Metazoa</taxon>
        <taxon>Chordata</taxon>
        <taxon>Craniata</taxon>
        <taxon>Vertebrata</taxon>
        <taxon>Euteleostomi</taxon>
        <taxon>Actinopterygii</taxon>
        <taxon>Neopterygii</taxon>
        <taxon>Teleostei</taxon>
        <taxon>Neoteleostei</taxon>
        <taxon>Acanthomorphata</taxon>
        <taxon>Gobiaria</taxon>
        <taxon>Gobiiformes</taxon>
        <taxon>Gobioidei</taxon>
        <taxon>Gobiidae</taxon>
        <taxon>Oxudercinae</taxon>
        <taxon>Periophthalmus</taxon>
    </lineage>
</organism>
<protein>
    <recommendedName>
        <fullName evidence="8">GDNF/GAS1 domain-containing protein</fullName>
    </recommendedName>
</protein>
<dbReference type="SUPFAM" id="SSF110035">
    <property type="entry name" value="GDNF receptor-like"/>
    <property type="match status" value="2"/>
</dbReference>
<dbReference type="GO" id="GO:0038023">
    <property type="term" value="F:signaling receptor activity"/>
    <property type="evidence" value="ECO:0007669"/>
    <property type="project" value="InterPro"/>
</dbReference>
<evidence type="ECO:0000313" key="10">
    <source>
        <dbReference type="Proteomes" id="UP000261520"/>
    </source>
</evidence>